<name>A0A832MLH3_UNCEI</name>
<dbReference type="Gene3D" id="1.25.40.10">
    <property type="entry name" value="Tetratricopeptide repeat domain"/>
    <property type="match status" value="1"/>
</dbReference>
<dbReference type="SUPFAM" id="SSF50630">
    <property type="entry name" value="Acid proteases"/>
    <property type="match status" value="1"/>
</dbReference>
<dbReference type="CDD" id="cd05483">
    <property type="entry name" value="retropepsin_like_bacteria"/>
    <property type="match status" value="1"/>
</dbReference>
<reference evidence="2" key="1">
    <citation type="journal article" date="2020" name="mSystems">
        <title>Genome- and Community-Level Interaction Insights into Carbon Utilization and Element Cycling Functions of Hydrothermarchaeota in Hydrothermal Sediment.</title>
        <authorList>
            <person name="Zhou Z."/>
            <person name="Liu Y."/>
            <person name="Xu W."/>
            <person name="Pan J."/>
            <person name="Luo Z.H."/>
            <person name="Li M."/>
        </authorList>
    </citation>
    <scope>NUCLEOTIDE SEQUENCE [LARGE SCALE GENOMIC DNA]</scope>
    <source>
        <strain evidence="2">SpSt-381</strain>
    </source>
</reference>
<evidence type="ECO:0000256" key="1">
    <source>
        <dbReference type="PROSITE-ProRule" id="PRU00339"/>
    </source>
</evidence>
<comment type="caution">
    <text evidence="2">The sequence shown here is derived from an EMBL/GenBank/DDBJ whole genome shotgun (WGS) entry which is preliminary data.</text>
</comment>
<dbReference type="InterPro" id="IPR019734">
    <property type="entry name" value="TPR_rpt"/>
</dbReference>
<gene>
    <name evidence="2" type="ORF">ENR23_09620</name>
</gene>
<dbReference type="EMBL" id="DSQF01000019">
    <property type="protein sequence ID" value="HGZ43665.1"/>
    <property type="molecule type" value="Genomic_DNA"/>
</dbReference>
<dbReference type="InterPro" id="IPR001969">
    <property type="entry name" value="Aspartic_peptidase_AS"/>
</dbReference>
<dbReference type="SUPFAM" id="SSF48452">
    <property type="entry name" value="TPR-like"/>
    <property type="match status" value="1"/>
</dbReference>
<proteinExistence type="predicted"/>
<sequence>MPGDRRRGAAADDEAVPRVVSATPRTARAAQALALACAAAWAAAAGADWLQPDPSYREAQFLLRAAVRDTAGRGHDPAALDTLGVALLRLGRSADAEAVFRRALAARPGDATARAGLGKLALFAGREAEAESLLAGLAAEPGALADLFAARLRRGDWTGAAALAPEVEQHGRVAMLERLAAEPPYAIVAGPEISEALWTRAFPTPLVRVRLDGESVLMAVDTGASDLLVDESAARRIGIAPVGGEWSTFWNGTRHAVRGALVRRLEIAGFRIERLPAGVLPLRRWSILVHPQGEPVAGVIGLNLLRRFTPTLDYRRNRLVLRRPGAPWSPPADDARVPFELWGEAELMTHGTLAGGRRMAFIVQTGFPGCGIAAPSEVLDEIGVRPGGIAKLVKSAGQMVQGRPWTEVTVPSVAVGAVTRDKVTGWSGALDAAELWRHGVRRDAVLAGQFFRGRALTIDWARRELRISAAK</sequence>
<evidence type="ECO:0000313" key="2">
    <source>
        <dbReference type="EMBL" id="HGZ43665.1"/>
    </source>
</evidence>
<dbReference type="GO" id="GO:0004190">
    <property type="term" value="F:aspartic-type endopeptidase activity"/>
    <property type="evidence" value="ECO:0007669"/>
    <property type="project" value="InterPro"/>
</dbReference>
<organism evidence="2">
    <name type="scientific">Eiseniibacteriota bacterium</name>
    <dbReference type="NCBI Taxonomy" id="2212470"/>
    <lineage>
        <taxon>Bacteria</taxon>
        <taxon>Candidatus Eiseniibacteriota</taxon>
    </lineage>
</organism>
<dbReference type="PROSITE" id="PS00141">
    <property type="entry name" value="ASP_PROTEASE"/>
    <property type="match status" value="1"/>
</dbReference>
<feature type="repeat" description="TPR" evidence="1">
    <location>
        <begin position="77"/>
        <end position="110"/>
    </location>
</feature>
<dbReference type="InterPro" id="IPR034122">
    <property type="entry name" value="Retropepsin-like_bacterial"/>
</dbReference>
<keyword evidence="1" id="KW-0802">TPR repeat</keyword>
<accession>A0A832MLH3</accession>
<protein>
    <submittedName>
        <fullName evidence="2">Tetratricopeptide repeat protein</fullName>
    </submittedName>
</protein>
<dbReference type="InterPro" id="IPR011990">
    <property type="entry name" value="TPR-like_helical_dom_sf"/>
</dbReference>
<dbReference type="GO" id="GO:0006508">
    <property type="term" value="P:proteolysis"/>
    <property type="evidence" value="ECO:0007669"/>
    <property type="project" value="InterPro"/>
</dbReference>
<dbReference type="Pfam" id="PF14559">
    <property type="entry name" value="TPR_19"/>
    <property type="match status" value="1"/>
</dbReference>
<dbReference type="InterPro" id="IPR021109">
    <property type="entry name" value="Peptidase_aspartic_dom_sf"/>
</dbReference>
<dbReference type="Pfam" id="PF13650">
    <property type="entry name" value="Asp_protease_2"/>
    <property type="match status" value="1"/>
</dbReference>
<dbReference type="Gene3D" id="2.40.70.10">
    <property type="entry name" value="Acid Proteases"/>
    <property type="match status" value="1"/>
</dbReference>
<dbReference type="AlphaFoldDB" id="A0A832MLH3"/>
<dbReference type="PROSITE" id="PS50005">
    <property type="entry name" value="TPR"/>
    <property type="match status" value="1"/>
</dbReference>